<proteinExistence type="predicted"/>
<keyword evidence="2" id="KW-1185">Reference proteome</keyword>
<evidence type="ECO:0000313" key="1">
    <source>
        <dbReference type="EMBL" id="KAH3670411.1"/>
    </source>
</evidence>
<dbReference type="AlphaFoldDB" id="A0A9P8T924"/>
<protein>
    <submittedName>
        <fullName evidence="1">Uncharacterized protein</fullName>
    </submittedName>
</protein>
<dbReference type="Proteomes" id="UP000769157">
    <property type="component" value="Unassembled WGS sequence"/>
</dbReference>
<sequence>MRLSNRLESRSGDSHVHVHAQACCVWGGHVERGDTVELGVADGVSCGVDLFTAVLDLNKRVNETIPGGGIAGLVARVDTERGGKVVRDVGLVDLLHGVAQCVDASEQLLLVQAGTHVGQPAQDRFADS</sequence>
<dbReference type="RefSeq" id="XP_046063836.1">
    <property type="nucleotide sequence ID" value="XM_046209074.1"/>
</dbReference>
<reference evidence="1" key="1">
    <citation type="journal article" date="2021" name="Open Biol.">
        <title>Shared evolutionary footprints suggest mitochondrial oxidative damage underlies multiple complex I losses in fungi.</title>
        <authorList>
            <person name="Schikora-Tamarit M.A."/>
            <person name="Marcet-Houben M."/>
            <person name="Nosek J."/>
            <person name="Gabaldon T."/>
        </authorList>
    </citation>
    <scope>NUCLEOTIDE SEQUENCE</scope>
    <source>
        <strain evidence="1">CBS6075</strain>
    </source>
</reference>
<dbReference type="EMBL" id="JAEUBE010000087">
    <property type="protein sequence ID" value="KAH3670411.1"/>
    <property type="molecule type" value="Genomic_DNA"/>
</dbReference>
<name>A0A9P8T924_9ASCO</name>
<comment type="caution">
    <text evidence="1">The sequence shown here is derived from an EMBL/GenBank/DDBJ whole genome shotgun (WGS) entry which is preliminary data.</text>
</comment>
<evidence type="ECO:0000313" key="2">
    <source>
        <dbReference type="Proteomes" id="UP000769157"/>
    </source>
</evidence>
<gene>
    <name evidence="1" type="ORF">OGAPHI_000926</name>
</gene>
<dbReference type="GeneID" id="70232894"/>
<reference evidence="1" key="2">
    <citation type="submission" date="2021-01" db="EMBL/GenBank/DDBJ databases">
        <authorList>
            <person name="Schikora-Tamarit M.A."/>
        </authorList>
    </citation>
    <scope>NUCLEOTIDE SEQUENCE</scope>
    <source>
        <strain evidence="1">CBS6075</strain>
    </source>
</reference>
<accession>A0A9P8T924</accession>
<organism evidence="1 2">
    <name type="scientific">Ogataea philodendri</name>
    <dbReference type="NCBI Taxonomy" id="1378263"/>
    <lineage>
        <taxon>Eukaryota</taxon>
        <taxon>Fungi</taxon>
        <taxon>Dikarya</taxon>
        <taxon>Ascomycota</taxon>
        <taxon>Saccharomycotina</taxon>
        <taxon>Pichiomycetes</taxon>
        <taxon>Pichiales</taxon>
        <taxon>Pichiaceae</taxon>
        <taxon>Ogataea</taxon>
    </lineage>
</organism>